<evidence type="ECO:0000313" key="3">
    <source>
        <dbReference type="Proteomes" id="UP001500367"/>
    </source>
</evidence>
<dbReference type="EMBL" id="BAABCT010000001">
    <property type="protein sequence ID" value="GAA4063106.1"/>
    <property type="molecule type" value="Genomic_DNA"/>
</dbReference>
<gene>
    <name evidence="2" type="ORF">GCM10022389_04670</name>
</gene>
<dbReference type="Proteomes" id="UP001500367">
    <property type="component" value="Unassembled WGS sequence"/>
</dbReference>
<evidence type="ECO:0008006" key="4">
    <source>
        <dbReference type="Google" id="ProtNLM"/>
    </source>
</evidence>
<accession>A0ABP7VAP7</accession>
<keyword evidence="3" id="KW-1185">Reference proteome</keyword>
<evidence type="ECO:0000313" key="2">
    <source>
        <dbReference type="EMBL" id="GAA4063106.1"/>
    </source>
</evidence>
<evidence type="ECO:0000256" key="1">
    <source>
        <dbReference type="SAM" id="SignalP"/>
    </source>
</evidence>
<protein>
    <recommendedName>
        <fullName evidence="4">Transporter</fullName>
    </recommendedName>
</protein>
<name>A0ABP7VAP7_9FLAO</name>
<feature type="chain" id="PRO_5045636181" description="Transporter" evidence="1">
    <location>
        <begin position="20"/>
        <end position="293"/>
    </location>
</feature>
<organism evidence="2 3">
    <name type="scientific">Flavobacterium cheonanense</name>
    <dbReference type="NCBI Taxonomy" id="706183"/>
    <lineage>
        <taxon>Bacteria</taxon>
        <taxon>Pseudomonadati</taxon>
        <taxon>Bacteroidota</taxon>
        <taxon>Flavobacteriia</taxon>
        <taxon>Flavobacteriales</taxon>
        <taxon>Flavobacteriaceae</taxon>
        <taxon>Flavobacterium</taxon>
    </lineage>
</organism>
<proteinExistence type="predicted"/>
<dbReference type="RefSeq" id="WP_344815202.1">
    <property type="nucleotide sequence ID" value="NZ_BAABCT010000001.1"/>
</dbReference>
<reference evidence="3" key="1">
    <citation type="journal article" date="2019" name="Int. J. Syst. Evol. Microbiol.">
        <title>The Global Catalogue of Microorganisms (GCM) 10K type strain sequencing project: providing services to taxonomists for standard genome sequencing and annotation.</title>
        <authorList>
            <consortium name="The Broad Institute Genomics Platform"/>
            <consortium name="The Broad Institute Genome Sequencing Center for Infectious Disease"/>
            <person name="Wu L."/>
            <person name="Ma J."/>
        </authorList>
    </citation>
    <scope>NUCLEOTIDE SEQUENCE [LARGE SCALE GENOMIC DNA]</scope>
    <source>
        <strain evidence="3">JCM 17069</strain>
    </source>
</reference>
<keyword evidence="1" id="KW-0732">Signal</keyword>
<sequence>MKKISFFLLLLFSTFSVYSQGCSDAGFCTIENFQVQSVDSLNHKNAFKIGANFGAADNDIIVFGSYLEYQRTISKVVDLDLKINYLSQTANGFSSSALSDAFLISNFRLNKTSKVSLGLKIPFNDGNLKDNGFALPLDFQPSLGTLDLIIGASKRFDRWNFALALQQPLTQNKNEFIAPAGSDFFSTNKYIRAGDLLLRASYLFVINDKLTLSPSILPIYHLAEDKFTDTDGIEKNIDDSSGLTVNLNAYLNYKLNKVSGLEFSLGFPTIVRKSRPDGLTRGLVANLEYKIKF</sequence>
<comment type="caution">
    <text evidence="2">The sequence shown here is derived from an EMBL/GenBank/DDBJ whole genome shotgun (WGS) entry which is preliminary data.</text>
</comment>
<feature type="signal peptide" evidence="1">
    <location>
        <begin position="1"/>
        <end position="19"/>
    </location>
</feature>